<keyword evidence="13" id="KW-1185">Reference proteome</keyword>
<dbReference type="EMBL" id="JAAXKX010000001">
    <property type="protein sequence ID" value="NKN31860.1"/>
    <property type="molecule type" value="Genomic_DNA"/>
</dbReference>
<dbReference type="InterPro" id="IPR037066">
    <property type="entry name" value="Plug_dom_sf"/>
</dbReference>
<evidence type="ECO:0000256" key="2">
    <source>
        <dbReference type="ARBA" id="ARBA00022448"/>
    </source>
</evidence>
<comment type="caution">
    <text evidence="12">The sequence shown here is derived from an EMBL/GenBank/DDBJ whole genome shotgun (WGS) entry which is preliminary data.</text>
</comment>
<evidence type="ECO:0000259" key="11">
    <source>
        <dbReference type="Pfam" id="PF07715"/>
    </source>
</evidence>
<protein>
    <submittedName>
        <fullName evidence="12">TonB-dependent receptor</fullName>
    </submittedName>
</protein>
<evidence type="ECO:0000256" key="8">
    <source>
        <dbReference type="PROSITE-ProRule" id="PRU01360"/>
    </source>
</evidence>
<evidence type="ECO:0000259" key="10">
    <source>
        <dbReference type="Pfam" id="PF00593"/>
    </source>
</evidence>
<dbReference type="Gene3D" id="2.170.130.10">
    <property type="entry name" value="TonB-dependent receptor, plug domain"/>
    <property type="match status" value="1"/>
</dbReference>
<gene>
    <name evidence="12" type="ORF">HF203_01290</name>
</gene>
<dbReference type="InterPro" id="IPR039426">
    <property type="entry name" value="TonB-dep_rcpt-like"/>
</dbReference>
<dbReference type="Proteomes" id="UP000740754">
    <property type="component" value="Unassembled WGS sequence"/>
</dbReference>
<dbReference type="InterPro" id="IPR000531">
    <property type="entry name" value="Beta-barrel_TonB"/>
</dbReference>
<dbReference type="Pfam" id="PF07715">
    <property type="entry name" value="Plug"/>
    <property type="match status" value="1"/>
</dbReference>
<evidence type="ECO:0000256" key="6">
    <source>
        <dbReference type="ARBA" id="ARBA00023136"/>
    </source>
</evidence>
<dbReference type="PANTHER" id="PTHR30069">
    <property type="entry name" value="TONB-DEPENDENT OUTER MEMBRANE RECEPTOR"/>
    <property type="match status" value="1"/>
</dbReference>
<keyword evidence="4 8" id="KW-0812">Transmembrane</keyword>
<evidence type="ECO:0000256" key="7">
    <source>
        <dbReference type="ARBA" id="ARBA00023237"/>
    </source>
</evidence>
<evidence type="ECO:0000256" key="5">
    <source>
        <dbReference type="ARBA" id="ARBA00023077"/>
    </source>
</evidence>
<comment type="subcellular location">
    <subcellularLocation>
        <location evidence="1 8">Cell outer membrane</location>
        <topology evidence="1 8">Multi-pass membrane protein</topology>
    </subcellularLocation>
</comment>
<evidence type="ECO:0000256" key="1">
    <source>
        <dbReference type="ARBA" id="ARBA00004571"/>
    </source>
</evidence>
<dbReference type="InterPro" id="IPR036942">
    <property type="entry name" value="Beta-barrel_TonB_sf"/>
</dbReference>
<evidence type="ECO:0000313" key="12">
    <source>
        <dbReference type="EMBL" id="NKN31860.1"/>
    </source>
</evidence>
<reference evidence="12 13" key="1">
    <citation type="submission" date="2020-04" db="EMBL/GenBank/DDBJ databases">
        <title>Draft Whole-Genome sequence of Marichromatium bheemlicum DSM 18632, type strain.</title>
        <authorList>
            <person name="Kyndt J.A."/>
            <person name="Meyer T.E."/>
        </authorList>
    </citation>
    <scope>NUCLEOTIDE SEQUENCE [LARGE SCALE GENOMIC DNA]</scope>
    <source>
        <strain evidence="12 13">DSM 18632</strain>
    </source>
</reference>
<dbReference type="Pfam" id="PF00593">
    <property type="entry name" value="TonB_dep_Rec_b-barrel"/>
    <property type="match status" value="1"/>
</dbReference>
<keyword evidence="6 8" id="KW-0472">Membrane</keyword>
<evidence type="ECO:0000256" key="4">
    <source>
        <dbReference type="ARBA" id="ARBA00022692"/>
    </source>
</evidence>
<evidence type="ECO:0000256" key="9">
    <source>
        <dbReference type="RuleBase" id="RU003357"/>
    </source>
</evidence>
<sequence length="682" mass="75856">MGKPQCLRIDPRWGLLLLWALMSLPVCAEDLTDLSLEELLDVEVTSVGKKSQALADAAAAVFVIDAEDIRRSGATAIPELLRMVPGLQVGRLDANKWAISARGFNGRFANKLLVLIDGRTLYTPSFSGVYWEQQDLLLADIERIEVIRGPGATLWGANAVNGVVNIITRSAESTQGGLLSVAAGGEERGAAAVRYGAEIAPETFARFYAQYRERDALVTINGEAGRDGWDSGQGGFRIDARLAGGDLFTLQGDLYRNNLRQQLRIPSPEVLPERYMLVDDRLQASGANLLARWERALSVSSQVSLQLYYDHVERDEYYVAQRHDILDIDFQHRVMLGARHDLVWGVGYRHVADDFSTTRLVSLVPDADARALWNGFLQDEITLLPGRLNLTLGSKFEHNDYTGVELQPNARLLWRASPRSSLWASVSHAVRTPSRAERSAKVWARVVDSGLPPPAPASLVAATVGNDDVVSESLTAYELGWRLMPMSRLSLDLALFYNDYDELRTSGDAPVVVGADRDALYLDLPFANQGRGHSYGAELAGELQLRDWWRLAFAYGFLEIDLEVPESSRDRSNDSLARADPRQQLSLRSLMSPRQDLDLDLWLRYVDGNYPAFDIGQFSSLRIPAYWELDVRLAWRPRPGLEFALVGQNLLSPSHQEGYPEAFAALPLEVQRGVYASVRVDF</sequence>
<name>A0ABX1I6L3_9GAMM</name>
<dbReference type="PROSITE" id="PS52016">
    <property type="entry name" value="TONB_DEPENDENT_REC_3"/>
    <property type="match status" value="1"/>
</dbReference>
<dbReference type="CDD" id="cd01347">
    <property type="entry name" value="ligand_gated_channel"/>
    <property type="match status" value="1"/>
</dbReference>
<keyword evidence="12" id="KW-0675">Receptor</keyword>
<keyword evidence="3 8" id="KW-1134">Transmembrane beta strand</keyword>
<dbReference type="Gene3D" id="2.40.170.20">
    <property type="entry name" value="TonB-dependent receptor, beta-barrel domain"/>
    <property type="match status" value="1"/>
</dbReference>
<evidence type="ECO:0000256" key="3">
    <source>
        <dbReference type="ARBA" id="ARBA00022452"/>
    </source>
</evidence>
<feature type="domain" description="TonB-dependent receptor-like beta-barrel" evidence="10">
    <location>
        <begin position="219"/>
        <end position="650"/>
    </location>
</feature>
<proteinExistence type="inferred from homology"/>
<evidence type="ECO:0000313" key="13">
    <source>
        <dbReference type="Proteomes" id="UP000740754"/>
    </source>
</evidence>
<accession>A0ABX1I6L3</accession>
<keyword evidence="7 8" id="KW-0998">Cell outer membrane</keyword>
<dbReference type="InterPro" id="IPR012910">
    <property type="entry name" value="Plug_dom"/>
</dbReference>
<comment type="similarity">
    <text evidence="8 9">Belongs to the TonB-dependent receptor family.</text>
</comment>
<feature type="domain" description="TonB-dependent receptor plug" evidence="11">
    <location>
        <begin position="55"/>
        <end position="163"/>
    </location>
</feature>
<keyword evidence="5 9" id="KW-0798">TonB box</keyword>
<organism evidence="12 13">
    <name type="scientific">Marichromatium bheemlicum</name>
    <dbReference type="NCBI Taxonomy" id="365339"/>
    <lineage>
        <taxon>Bacteria</taxon>
        <taxon>Pseudomonadati</taxon>
        <taxon>Pseudomonadota</taxon>
        <taxon>Gammaproteobacteria</taxon>
        <taxon>Chromatiales</taxon>
        <taxon>Chromatiaceae</taxon>
        <taxon>Marichromatium</taxon>
    </lineage>
</organism>
<dbReference type="SUPFAM" id="SSF56935">
    <property type="entry name" value="Porins"/>
    <property type="match status" value="1"/>
</dbReference>
<dbReference type="PANTHER" id="PTHR30069:SF27">
    <property type="entry name" value="BLL4766 PROTEIN"/>
    <property type="match status" value="1"/>
</dbReference>
<keyword evidence="2 8" id="KW-0813">Transport</keyword>